<dbReference type="InterPro" id="IPR006935">
    <property type="entry name" value="Helicase/UvrB_N"/>
</dbReference>
<dbReference type="GO" id="GO:0016787">
    <property type="term" value="F:hydrolase activity"/>
    <property type="evidence" value="ECO:0007669"/>
    <property type="project" value="InterPro"/>
</dbReference>
<evidence type="ECO:0000256" key="5">
    <source>
        <dbReference type="ARBA" id="ARBA00022695"/>
    </source>
</evidence>
<dbReference type="SMART" id="SM00487">
    <property type="entry name" value="DEXDc"/>
    <property type="match status" value="1"/>
</dbReference>
<keyword evidence="12" id="KW-1185">Reference proteome</keyword>
<dbReference type="GO" id="GO:0003968">
    <property type="term" value="F:RNA-directed RNA polymerase activity"/>
    <property type="evidence" value="ECO:0007669"/>
    <property type="project" value="UniProtKB-KW"/>
</dbReference>
<dbReference type="InterPro" id="IPR027417">
    <property type="entry name" value="P-loop_NTPase"/>
</dbReference>
<keyword evidence="3 11" id="KW-0696">RNA-directed RNA polymerase</keyword>
<dbReference type="PROSITE" id="PS51194">
    <property type="entry name" value="HELICASE_CTER"/>
    <property type="match status" value="1"/>
</dbReference>
<reference evidence="11 12" key="1">
    <citation type="journal article" date="2023" name="BMC Biol.">
        <title>The compact genome of the sponge Oopsacas minuta (Hexactinellida) is lacking key metazoan core genes.</title>
        <authorList>
            <person name="Santini S."/>
            <person name="Schenkelaars Q."/>
            <person name="Jourda C."/>
            <person name="Duchesne M."/>
            <person name="Belahbib H."/>
            <person name="Rocher C."/>
            <person name="Selva M."/>
            <person name="Riesgo A."/>
            <person name="Vervoort M."/>
            <person name="Leys S.P."/>
            <person name="Kodjabachian L."/>
            <person name="Le Bivic A."/>
            <person name="Borchiellini C."/>
            <person name="Claverie J.M."/>
            <person name="Renard E."/>
        </authorList>
    </citation>
    <scope>NUCLEOTIDE SEQUENCE [LARGE SCALE GENOMIC DNA]</scope>
    <source>
        <strain evidence="11">SPO-2</strain>
    </source>
</reference>
<evidence type="ECO:0000259" key="9">
    <source>
        <dbReference type="PROSITE" id="PS51192"/>
    </source>
</evidence>
<keyword evidence="7" id="KW-0943">RNA-mediated gene silencing</keyword>
<dbReference type="GO" id="GO:0030422">
    <property type="term" value="P:siRNA processing"/>
    <property type="evidence" value="ECO:0007669"/>
    <property type="project" value="TreeGrafter"/>
</dbReference>
<evidence type="ECO:0000256" key="2">
    <source>
        <dbReference type="ARBA" id="ARBA00012494"/>
    </source>
</evidence>
<dbReference type="SMART" id="SM00490">
    <property type="entry name" value="HELICc"/>
    <property type="match status" value="1"/>
</dbReference>
<feature type="domain" description="Helicase C-terminal" evidence="10">
    <location>
        <begin position="477"/>
        <end position="641"/>
    </location>
</feature>
<comment type="caution">
    <text evidence="11">The sequence shown here is derived from an EMBL/GenBank/DDBJ whole genome shotgun (WGS) entry which is preliminary data.</text>
</comment>
<dbReference type="Pfam" id="PF26253">
    <property type="entry name" value="RdRP_head"/>
    <property type="match status" value="1"/>
</dbReference>
<dbReference type="InterPro" id="IPR001650">
    <property type="entry name" value="Helicase_C-like"/>
</dbReference>
<dbReference type="SUPFAM" id="SSF52540">
    <property type="entry name" value="P-loop containing nucleoside triphosphate hydrolases"/>
    <property type="match status" value="1"/>
</dbReference>
<evidence type="ECO:0000256" key="6">
    <source>
        <dbReference type="ARBA" id="ARBA00022884"/>
    </source>
</evidence>
<comment type="catalytic activity">
    <reaction evidence="8">
        <text>RNA(n) + a ribonucleoside 5'-triphosphate = RNA(n+1) + diphosphate</text>
        <dbReference type="Rhea" id="RHEA:21248"/>
        <dbReference type="Rhea" id="RHEA-COMP:14527"/>
        <dbReference type="Rhea" id="RHEA-COMP:17342"/>
        <dbReference type="ChEBI" id="CHEBI:33019"/>
        <dbReference type="ChEBI" id="CHEBI:61557"/>
        <dbReference type="ChEBI" id="CHEBI:140395"/>
        <dbReference type="EC" id="2.7.7.48"/>
    </reaction>
</comment>
<feature type="domain" description="Helicase ATP-binding" evidence="9">
    <location>
        <begin position="169"/>
        <end position="334"/>
    </location>
</feature>
<dbReference type="InterPro" id="IPR007855">
    <property type="entry name" value="RDRP"/>
</dbReference>
<keyword evidence="4" id="KW-0808">Transferase</keyword>
<dbReference type="GO" id="GO:0031380">
    <property type="term" value="C:nuclear RNA-directed RNA polymerase complex"/>
    <property type="evidence" value="ECO:0007669"/>
    <property type="project" value="TreeGrafter"/>
</dbReference>
<evidence type="ECO:0000256" key="4">
    <source>
        <dbReference type="ARBA" id="ARBA00022679"/>
    </source>
</evidence>
<evidence type="ECO:0000259" key="10">
    <source>
        <dbReference type="PROSITE" id="PS51194"/>
    </source>
</evidence>
<protein>
    <recommendedName>
        <fullName evidence="2">RNA-directed RNA polymerase</fullName>
        <ecNumber evidence="2">2.7.7.48</ecNumber>
    </recommendedName>
</protein>
<dbReference type="GO" id="GO:0003677">
    <property type="term" value="F:DNA binding"/>
    <property type="evidence" value="ECO:0007669"/>
    <property type="project" value="InterPro"/>
</dbReference>
<dbReference type="EC" id="2.7.7.48" evidence="2"/>
<comment type="similarity">
    <text evidence="1">Belongs to the RdRP family.</text>
</comment>
<accession>A0AAV7K3D7</accession>
<dbReference type="GO" id="GO:0005524">
    <property type="term" value="F:ATP binding"/>
    <property type="evidence" value="ECO:0007669"/>
    <property type="project" value="InterPro"/>
</dbReference>
<dbReference type="InterPro" id="IPR057596">
    <property type="entry name" value="RDRP_core"/>
</dbReference>
<dbReference type="InterPro" id="IPR058752">
    <property type="entry name" value="RDRP_C_head"/>
</dbReference>
<dbReference type="EMBL" id="JAKMXF010000177">
    <property type="protein sequence ID" value="KAI6655757.1"/>
    <property type="molecule type" value="Genomic_DNA"/>
</dbReference>
<keyword evidence="5" id="KW-0548">Nucleotidyltransferase</keyword>
<dbReference type="GO" id="GO:0003723">
    <property type="term" value="F:RNA binding"/>
    <property type="evidence" value="ECO:0007669"/>
    <property type="project" value="UniProtKB-KW"/>
</dbReference>
<organism evidence="11 12">
    <name type="scientific">Oopsacas minuta</name>
    <dbReference type="NCBI Taxonomy" id="111878"/>
    <lineage>
        <taxon>Eukaryota</taxon>
        <taxon>Metazoa</taxon>
        <taxon>Porifera</taxon>
        <taxon>Hexactinellida</taxon>
        <taxon>Hexasterophora</taxon>
        <taxon>Lyssacinosida</taxon>
        <taxon>Leucopsacidae</taxon>
        <taxon>Oopsacas</taxon>
    </lineage>
</organism>
<dbReference type="PANTHER" id="PTHR23079">
    <property type="entry name" value="RNA-DEPENDENT RNA POLYMERASE"/>
    <property type="match status" value="1"/>
</dbReference>
<dbReference type="Pfam" id="PF00271">
    <property type="entry name" value="Helicase_C"/>
    <property type="match status" value="1"/>
</dbReference>
<dbReference type="Gene3D" id="3.40.50.300">
    <property type="entry name" value="P-loop containing nucleotide triphosphate hydrolases"/>
    <property type="match status" value="2"/>
</dbReference>
<evidence type="ECO:0000313" key="12">
    <source>
        <dbReference type="Proteomes" id="UP001165289"/>
    </source>
</evidence>
<dbReference type="PROSITE" id="PS51192">
    <property type="entry name" value="HELICASE_ATP_BIND_1"/>
    <property type="match status" value="1"/>
</dbReference>
<keyword evidence="6" id="KW-0694">RNA-binding</keyword>
<evidence type="ECO:0000256" key="1">
    <source>
        <dbReference type="ARBA" id="ARBA00005762"/>
    </source>
</evidence>
<sequence length="2606" mass="298489">MNCGHCHKALVPADDLCFFQKRDKFVELMIKFEESIFYEDKFKFINDKRSQYFIICLYCNSKIGTKHCFGPNHADIMAFGQGVVVLGKKSEKKDRWHNLYTNPPYNGIKIRYPHNFYGFPGLTNILTVPTKTTPKAVSINWPNPENISDFNYDDIIMSDVTPRDYQITAYIEALQRDLVLVLPTGYGKTLVASIITARMKALNPSRMVLFIVDRIPLVFQQAESISTDTHLRACPITSEFNTNLKRMQLNQGFYDVVVSTAGAYLALEREVRVSKFCLVIFDECHHATKSHDYVILLEMIAGCNPRPRVLGLTASPPSTKGNPENTKVLLDKFRKVFFNAPICHNLSLDKHAIDDAKIKKQIITEKPVWALCEYLEKLEKELYRLADAINDRSQVELIFKEDWKLNKNRIQLSTMLYQLELNNDILLEQHVKSMKIICDVLEITEMLGITDAHKMLENLDIIKDLKPDKVLSPRVLKLLSILTELPKSSKILVFVKTRRLAHMLTNILKEDQTINKKYSPLKIVGQSGPFGMNWLNEQDGIIDKFRHGNCHLLVSTSVLEEGIDNPDCDVVIRFDGVKSLISFTQSKGRARKWAESKFYIIMSEDERIFTEEIQLHEKLVKKVLTNCYNDNKIPSATTETILSKLADIKQERSPRETDSSIQSSECVVEFYLTGSHQLFKLQDRIADFLFTKYFLKVKLIDLADNNSKWKSKHIFPPGDSLLVLGLQTLSPNIYQRYKLLTMEWGFIINKVSTGIWTRIILPRKSGQQINSKWPLQTISWGNFRDKQIFELMKTYKCDENGTFELFQERCIEISLPTSPQLIVIEIPLTSIHRFILANWTKDDVTLYIPLIHCPTIHTKCGKRLSCDECVYLTDFANSPVVGITLKYDKYNWSRLWTFLHFLAIFPVPVFESRVEIDTHTYEPVQCLMTHPLYLDYKPMQDTLWKLNVLKSCRDICIPQQTFSKILCDIHESNVKEIDDINLTLSQLLSRLSVGITYYFFDLYNTFNDILNSIRVHTHVDTSMSLSNNFRFIETAMVTPATVIPIQPFLAQCNRLYRMFPNERFLNLAFCEEHGEALKNSDVIHRVERILKSGIEIEGVSFYFLVCSGSQLRSKKAIFINIRGTDNVSDRIREIRHQLIGNSKIKNETKYLTRLGLFCTTDYPVCKINEQDTIMLQDLFATNGGNLTDGNGKILKSKAAEIFDAIKLKNNPTTDNTSAIQIRLAGLKGVLTIVDDTDTDLQSTNKQYSIMYRESMKKIEWTDSMLCIVKAGKYNRLFLNTQMLTLLTSLRDSSKLQWDPKPKLKLIFSHALEHNAMLFTDVNTANRQLISHLHNYPKETSKYFDILCEPYFISLLRCIYAHNVNNLSKRFHIPMENGCILMGIPDPIGVLEDGEVYITYEERPSDRLLIRRLTGRMLVYKNPCLHPGDLLTPTAVDKEELHNLHNVIVFPIKGTTSLPACSGGGDLDGDEFAIIWDEDLIPPQTATFPSLNYDQVLKEYTDSVGDSQQNVNKEITVLDANTTDIQDILAQSYCHVISNSLLGIISHYHVAISDMKPDGARDNLSIELAKLASLAVDAPKTNIFPVIPEKAKQLIREKGYPDFMEKTENVSYKSSKLLGEFYQQASAVCFGDINGWESLLSYYSGRNFNQKTPGNIAIDMFKIRGYEDYMKDASIRYFEYQNSIRAIMLSLGIETEAEVVLCLVLKCHPLLIADKSKIIRTLEAATTCLAEEFREKFYRGTTRSDYRSKAAAWYITAYQYQQQQTNDIIFLSFPWLVGEYLCEIVSIYQQPIPIGHNLHTGIGKSAREYISRNSDNIVNVVEGKINLLPKIHSAINKYAFHACRTDETCQVEDIFRIEAYGSVSKYLCELQSDLDVCVTLTEFGMDSIPQSEKFKTLEIAKKRKHLLKSFISPPLGHISSCKTEKFEGFPFLNCKVDSQDERCTEISVDITVESDGVLKAEYILGLYRKTEGVFFGFLWILIHWARHTGILKCRDSENNTCVVITAQFEALVLHIYNKMKCKQDQVVNNEIDSSLYSMLELLRRPSIDNMLGLMLEEFFWLGYKITSNDVHEIVYTWPIAGEPIHVIRESALRRISVLLFQAWHCLVFTRDITKLFERSQLELSFNKRFSSLLSNSLRTSTHFFENILSNNSGAFIHIDVRDRYIHLSAHGTAAAIHKLSNEVSQLESNTALTKSYKSTTSHYILEGSLALIMSNHCINPKVMLNTFDHGLCREHHYRNNKNVLVSAGENTFNNDWNTAGTIKIQSLLCNQLSHFPAKNAEMLKNLKFITRFGYFYVLEGFDSFQSIGSSINLNDFENCLLKGRNNRKFDSVEEDINLLAEYLKDLKIQSSPIQPVQEDPPTSIPPIEDPHGLTNRALGCGFCPGIKLANDIHKLSTKSIFMNSIQQCEFVQLDRCQVITWMVNIQVTLNRSVRIILDEQLQVIDVSESPLVWMLATIVADRKKLDPTKAHDVRLRTESSTPLEKHSGFYDMIFPDGINSPILTVDKKGSPTLTAHLKDKLILLKNYRKVEYYQFENTIAKLTTGIEYCTQNISVGREFCELSLYHNEEELKDAVKCNNDSHQIQTIVANAMKISLKLSETIYQNMN</sequence>
<evidence type="ECO:0000313" key="11">
    <source>
        <dbReference type="EMBL" id="KAI6655757.1"/>
    </source>
</evidence>
<dbReference type="Pfam" id="PF04851">
    <property type="entry name" value="ResIII"/>
    <property type="match status" value="1"/>
</dbReference>
<proteinExistence type="inferred from homology"/>
<dbReference type="PANTHER" id="PTHR23079:SF55">
    <property type="entry name" value="RNA-DIRECTED RNA POLYMERASE"/>
    <property type="match status" value="1"/>
</dbReference>
<evidence type="ECO:0000256" key="8">
    <source>
        <dbReference type="ARBA" id="ARBA00048744"/>
    </source>
</evidence>
<evidence type="ECO:0000256" key="7">
    <source>
        <dbReference type="ARBA" id="ARBA00023158"/>
    </source>
</evidence>
<gene>
    <name evidence="11" type="ORF">LOD99_1899</name>
</gene>
<name>A0AAV7K3D7_9METZ</name>
<dbReference type="Pfam" id="PF05183">
    <property type="entry name" value="RdRP"/>
    <property type="match status" value="1"/>
</dbReference>
<dbReference type="InterPro" id="IPR014001">
    <property type="entry name" value="Helicase_ATP-bd"/>
</dbReference>
<dbReference type="Proteomes" id="UP001165289">
    <property type="component" value="Unassembled WGS sequence"/>
</dbReference>
<evidence type="ECO:0000256" key="3">
    <source>
        <dbReference type="ARBA" id="ARBA00022484"/>
    </source>
</evidence>